<accession>A0A1B6M607</accession>
<reference evidence="4" key="1">
    <citation type="submission" date="2015-11" db="EMBL/GenBank/DDBJ databases">
        <title>De novo transcriptome assembly of four potential Pierce s Disease insect vectors from Arizona vineyards.</title>
        <authorList>
            <person name="Tassone E.E."/>
        </authorList>
    </citation>
    <scope>NUCLEOTIDE SEQUENCE</scope>
</reference>
<dbReference type="PANTHER" id="PTHR13738:SF1">
    <property type="entry name" value="TROPONIN I"/>
    <property type="match status" value="1"/>
</dbReference>
<dbReference type="InterPro" id="IPR050875">
    <property type="entry name" value="Troponin_I"/>
</dbReference>
<protein>
    <submittedName>
        <fullName evidence="4">Uncharacterized protein</fullName>
    </submittedName>
</protein>
<dbReference type="InterPro" id="IPR001978">
    <property type="entry name" value="Troponin"/>
</dbReference>
<dbReference type="GO" id="GO:0006936">
    <property type="term" value="P:muscle contraction"/>
    <property type="evidence" value="ECO:0007669"/>
    <property type="project" value="TreeGrafter"/>
</dbReference>
<dbReference type="GO" id="GO:0005861">
    <property type="term" value="C:troponin complex"/>
    <property type="evidence" value="ECO:0007669"/>
    <property type="project" value="InterPro"/>
</dbReference>
<feature type="compositionally biased region" description="Basic and acidic residues" evidence="2">
    <location>
        <begin position="247"/>
        <end position="264"/>
    </location>
</feature>
<evidence type="ECO:0000256" key="1">
    <source>
        <dbReference type="ARBA" id="ARBA00009930"/>
    </source>
</evidence>
<feature type="compositionally biased region" description="Acidic residues" evidence="2">
    <location>
        <begin position="282"/>
        <end position="300"/>
    </location>
</feature>
<dbReference type="AlphaFoldDB" id="A0A1B6M607"/>
<gene>
    <name evidence="3" type="ORF">g.25385</name>
    <name evidence="4" type="ORF">g.25388</name>
</gene>
<organism evidence="4">
    <name type="scientific">Graphocephala atropunctata</name>
    <dbReference type="NCBI Taxonomy" id="36148"/>
    <lineage>
        <taxon>Eukaryota</taxon>
        <taxon>Metazoa</taxon>
        <taxon>Ecdysozoa</taxon>
        <taxon>Arthropoda</taxon>
        <taxon>Hexapoda</taxon>
        <taxon>Insecta</taxon>
        <taxon>Pterygota</taxon>
        <taxon>Neoptera</taxon>
        <taxon>Paraneoptera</taxon>
        <taxon>Hemiptera</taxon>
        <taxon>Auchenorrhyncha</taxon>
        <taxon>Membracoidea</taxon>
        <taxon>Cicadellidae</taxon>
        <taxon>Cicadellinae</taxon>
        <taxon>Cicadellini</taxon>
        <taxon>Graphocephala</taxon>
    </lineage>
</organism>
<feature type="region of interest" description="Disordered" evidence="2">
    <location>
        <begin position="247"/>
        <end position="371"/>
    </location>
</feature>
<name>A0A1B6M607_9HEMI</name>
<feature type="region of interest" description="Disordered" evidence="2">
    <location>
        <begin position="441"/>
        <end position="462"/>
    </location>
</feature>
<evidence type="ECO:0000256" key="2">
    <source>
        <dbReference type="SAM" id="MobiDB-lite"/>
    </source>
</evidence>
<dbReference type="EMBL" id="GEBQ01012095">
    <property type="protein sequence ID" value="JAT27882.1"/>
    <property type="molecule type" value="Transcribed_RNA"/>
</dbReference>
<feature type="compositionally biased region" description="Basic and acidic residues" evidence="2">
    <location>
        <begin position="316"/>
        <end position="330"/>
    </location>
</feature>
<feature type="compositionally biased region" description="Low complexity" evidence="2">
    <location>
        <begin position="338"/>
        <end position="361"/>
    </location>
</feature>
<sequence length="518" mass="57988">MPPELPSELSTDVGLRPQDDIISDTEIKPLDLGNEGKEQESGSEVVAEEEIVKLPEEPELTPEEEAAIRKQITIEMRKAELRQRMEAASKARRAKKGFMTPERKKKLRLLLRRKAAEELKKEQEQKAAQRAWVIEDRCGDPEDLEWASKDDLIDICEDYYQRIWECEAEKWDLEFEIRKRAYEIAELSSKVNDLRGKFQKPILKKVSKYENKFSLLQRKAAEFNYRNQLKMVKRPEFLLKELEEKKAHADKRGDKGEDASRDQETPVQEDGAEDGAEKKDEVEGELAGEGDGEILAEEVEGLVTSEGAELTLVLEGEPRLEGDEEVRLEGEAPQLTAEGEQGVEGEQMGGQSPEEGEVQPTEPQPPPLPQHTEEDLWLYLKETVTSVHPATVEEFVQNLIGTLQQVPEEYLLPVIDANIKRAASPCVLEGEQLMTQEGNPLVEGQEAPPDGSALSDSPEGDTTAVAEVPEVTPELAGDAVPEVPPEIPEEATEGFSAVEGALFGGFWVVWLLYTAWNT</sequence>
<evidence type="ECO:0000313" key="4">
    <source>
        <dbReference type="EMBL" id="JAT31360.1"/>
    </source>
</evidence>
<proteinExistence type="inferred from homology"/>
<dbReference type="PANTHER" id="PTHR13738">
    <property type="entry name" value="TROPONIN I"/>
    <property type="match status" value="1"/>
</dbReference>
<dbReference type="Gene3D" id="1.20.5.350">
    <property type="match status" value="1"/>
</dbReference>
<evidence type="ECO:0000313" key="3">
    <source>
        <dbReference type="EMBL" id="JAT27882.1"/>
    </source>
</evidence>
<dbReference type="Pfam" id="PF00992">
    <property type="entry name" value="Troponin"/>
    <property type="match status" value="1"/>
</dbReference>
<feature type="region of interest" description="Disordered" evidence="2">
    <location>
        <begin position="1"/>
        <end position="65"/>
    </location>
</feature>
<dbReference type="SUPFAM" id="SSF90250">
    <property type="entry name" value="Troponin coil-coiled subunits"/>
    <property type="match status" value="1"/>
</dbReference>
<comment type="similarity">
    <text evidence="1">Belongs to the troponin I family.</text>
</comment>
<dbReference type="InterPro" id="IPR038077">
    <property type="entry name" value="Troponin_sf"/>
</dbReference>
<dbReference type="EMBL" id="GEBQ01008617">
    <property type="protein sequence ID" value="JAT31360.1"/>
    <property type="molecule type" value="Transcribed_RNA"/>
</dbReference>
<feature type="compositionally biased region" description="Basic and acidic residues" evidence="2">
    <location>
        <begin position="25"/>
        <end position="40"/>
    </location>
</feature>